<evidence type="ECO:0000259" key="7">
    <source>
        <dbReference type="Pfam" id="PF06414"/>
    </source>
</evidence>
<sequence length="183" mass="20239">MALATAEAWSQLGILDRFLTEGRRYVSWENHDTCAAGMLTVLAAVEAEQLADRITVVTRDGTVLYDNELTGGTWRRRPAADHAVARGRGRPWSARETAAFRCGIAAAEVRVHRDVADEDERLAVARDAARAAALAEPVRRIAQPRRRAPGVDYHRLSPAEHDWIFDELGRVLKIGSVPHPASR</sequence>
<evidence type="ECO:0000256" key="2">
    <source>
        <dbReference type="ARBA" id="ARBA00011963"/>
    </source>
</evidence>
<keyword evidence="9" id="KW-1185">Reference proteome</keyword>
<evidence type="ECO:0000256" key="5">
    <source>
        <dbReference type="ARBA" id="ARBA00032897"/>
    </source>
</evidence>
<dbReference type="InterPro" id="IPR027417">
    <property type="entry name" value="P-loop_NTPase"/>
</dbReference>
<keyword evidence="4" id="KW-0067">ATP-binding</keyword>
<dbReference type="Gene3D" id="3.40.50.300">
    <property type="entry name" value="P-loop containing nucleotide triphosphate hydrolases"/>
    <property type="match status" value="1"/>
</dbReference>
<comment type="catalytic activity">
    <reaction evidence="6">
        <text>UDP-N-acetyl-alpha-D-glucosamine + ATP = UDP-N-acetyl-alpha-D-glucosamine 3'-phosphate + ADP + H(+)</text>
        <dbReference type="Rhea" id="RHEA:32671"/>
        <dbReference type="ChEBI" id="CHEBI:15378"/>
        <dbReference type="ChEBI" id="CHEBI:30616"/>
        <dbReference type="ChEBI" id="CHEBI:57705"/>
        <dbReference type="ChEBI" id="CHEBI:64353"/>
        <dbReference type="ChEBI" id="CHEBI:456216"/>
        <dbReference type="EC" id="2.7.1.176"/>
    </reaction>
</comment>
<dbReference type="EC" id="2.7.1.176" evidence="2"/>
<protein>
    <recommendedName>
        <fullName evidence="5">UDP-N-acetylglucosamine kinase</fullName>
        <ecNumber evidence="2">2.7.1.176</ecNumber>
    </recommendedName>
    <alternativeName>
        <fullName evidence="5">UDP-N-acetylglucosamine kinase</fullName>
    </alternativeName>
</protein>
<comment type="similarity">
    <text evidence="1">Belongs to the zeta toxin family.</text>
</comment>
<dbReference type="InterPro" id="IPR010488">
    <property type="entry name" value="Zeta_toxin_domain"/>
</dbReference>
<evidence type="ECO:0000256" key="6">
    <source>
        <dbReference type="ARBA" id="ARBA00048178"/>
    </source>
</evidence>
<evidence type="ECO:0000256" key="1">
    <source>
        <dbReference type="ARBA" id="ARBA00009104"/>
    </source>
</evidence>
<reference evidence="8" key="1">
    <citation type="submission" date="2024-05" db="EMBL/GenBank/DDBJ databases">
        <title>Whole genome shotgun sequence of Streptomyces hydrogenans NBRC 13475.</title>
        <authorList>
            <person name="Komaki H."/>
            <person name="Tamura T."/>
        </authorList>
    </citation>
    <scope>NUCLEOTIDE SEQUENCE</scope>
    <source>
        <strain evidence="8">NBRC 13475</strain>
    </source>
</reference>
<name>A0ABQ3PKL7_9ACTN</name>
<feature type="domain" description="Zeta toxin" evidence="7">
    <location>
        <begin position="2"/>
        <end position="69"/>
    </location>
</feature>
<keyword evidence="3" id="KW-0547">Nucleotide-binding</keyword>
<dbReference type="Pfam" id="PF06414">
    <property type="entry name" value="Zeta_toxin"/>
    <property type="match status" value="1"/>
</dbReference>
<organism evidence="8 9">
    <name type="scientific">Streptomyces hydrogenans</name>
    <dbReference type="NCBI Taxonomy" id="1873719"/>
    <lineage>
        <taxon>Bacteria</taxon>
        <taxon>Bacillati</taxon>
        <taxon>Actinomycetota</taxon>
        <taxon>Actinomycetes</taxon>
        <taxon>Kitasatosporales</taxon>
        <taxon>Streptomycetaceae</taxon>
        <taxon>Streptomyces</taxon>
    </lineage>
</organism>
<accession>A0ABQ3PKL7</accession>
<dbReference type="Proteomes" id="UP001052739">
    <property type="component" value="Unassembled WGS sequence"/>
</dbReference>
<evidence type="ECO:0000313" key="8">
    <source>
        <dbReference type="EMBL" id="GHI25559.1"/>
    </source>
</evidence>
<dbReference type="EMBL" id="BNDW01000080">
    <property type="protein sequence ID" value="GHI25559.1"/>
    <property type="molecule type" value="Genomic_DNA"/>
</dbReference>
<evidence type="ECO:0000313" key="9">
    <source>
        <dbReference type="Proteomes" id="UP001052739"/>
    </source>
</evidence>
<comment type="caution">
    <text evidence="8">The sequence shown here is derived from an EMBL/GenBank/DDBJ whole genome shotgun (WGS) entry which is preliminary data.</text>
</comment>
<gene>
    <name evidence="8" type="ORF">Shyd_69300</name>
</gene>
<evidence type="ECO:0000256" key="4">
    <source>
        <dbReference type="ARBA" id="ARBA00022840"/>
    </source>
</evidence>
<proteinExistence type="inferred from homology"/>
<evidence type="ECO:0000256" key="3">
    <source>
        <dbReference type="ARBA" id="ARBA00022741"/>
    </source>
</evidence>